<feature type="region of interest" description="Disordered" evidence="1">
    <location>
        <begin position="39"/>
        <end position="58"/>
    </location>
</feature>
<reference evidence="3 4" key="1">
    <citation type="journal article" date="2011" name="J. Bacteriol.">
        <title>Draft Genome Sequence of Gordonia neofelifaecis NRRL B-59395, a Cholesterol-Degrading Actinomycete.</title>
        <authorList>
            <person name="Ge F."/>
            <person name="Li W."/>
            <person name="Chen G."/>
            <person name="Liu Y."/>
            <person name="Zhang G."/>
            <person name="Yong B."/>
            <person name="Wang Q."/>
            <person name="Wang N."/>
            <person name="Huang Z."/>
            <person name="Li W."/>
            <person name="Wang J."/>
            <person name="Wu C."/>
            <person name="Xie Q."/>
            <person name="Liu G."/>
        </authorList>
    </citation>
    <scope>NUCLEOTIDE SEQUENCE [LARGE SCALE GENOMIC DNA]</scope>
    <source>
        <strain evidence="3 4">NRRL B-59395</strain>
    </source>
</reference>
<dbReference type="OrthoDB" id="3276947at2"/>
<organism evidence="3 4">
    <name type="scientific">Gordonia neofelifaecis NRRL B-59395</name>
    <dbReference type="NCBI Taxonomy" id="644548"/>
    <lineage>
        <taxon>Bacteria</taxon>
        <taxon>Bacillati</taxon>
        <taxon>Actinomycetota</taxon>
        <taxon>Actinomycetes</taxon>
        <taxon>Mycobacteriales</taxon>
        <taxon>Gordoniaceae</taxon>
        <taxon>Gordonia</taxon>
    </lineage>
</organism>
<name>F1YK14_9ACTN</name>
<keyword evidence="4" id="KW-1185">Reference proteome</keyword>
<keyword evidence="2" id="KW-0732">Signal</keyword>
<evidence type="ECO:0000313" key="3">
    <source>
        <dbReference type="EMBL" id="EGD55096.1"/>
    </source>
</evidence>
<dbReference type="AlphaFoldDB" id="F1YK14"/>
<feature type="signal peptide" evidence="2">
    <location>
        <begin position="1"/>
        <end position="28"/>
    </location>
</feature>
<sequence>MTVFKRFLIAAAVAVVGLATVCESTAVASPAVPSSGPAWTSLMHGDPESSDSTAYRGPGKNGHVVASSVPGGVCAATFVGSDGYPISLCTAYVAGTPPQFATPVVTMFDPRTAQVVARLPLTKGKLLGGVYGFLDNENRVVVADGSGRILRVGHHRAGAGWTLRIDEATDVSKQIGGDGITGLAPDYQGRTWFATTGGVIGTVLPDGRIGATHLPKGEELGNGLTIRRSGASVLTTHALYEMQADANGVPRTVWRRAYDSGAARKPGQLTWGSGTTPTYFGPGGDGWVAIVDSAAVPNLIVYNSDDGSQVCRTRAFAAANQGTENSPMAWGDSLVIPSTYGFQYPPMAVSGGPSDPAFAPFRGGMTRIDVRDGECKRVWENTTDRMATLPRLSRADGMIHGLAYGPYLPVPQQVGPVNYVAVDFQTGRRVVTRQVGVAPADEPMQLTGMIAPGGVLWQGTITRMLKIAS</sequence>
<dbReference type="EMBL" id="AEUD01000008">
    <property type="protein sequence ID" value="EGD55096.1"/>
    <property type="molecule type" value="Genomic_DNA"/>
</dbReference>
<dbReference type="STRING" id="644548.SCNU_11221"/>
<dbReference type="RefSeq" id="WP_009679465.1">
    <property type="nucleotide sequence ID" value="NZ_AEUD01000008.1"/>
</dbReference>
<protein>
    <recommendedName>
        <fullName evidence="5">6-pyruvoyl tetrahydrobiopterin synthase</fullName>
    </recommendedName>
</protein>
<evidence type="ECO:0008006" key="5">
    <source>
        <dbReference type="Google" id="ProtNLM"/>
    </source>
</evidence>
<proteinExistence type="predicted"/>
<accession>F1YK14</accession>
<dbReference type="eggNOG" id="COG4257">
    <property type="taxonomic scope" value="Bacteria"/>
</dbReference>
<comment type="caution">
    <text evidence="3">The sequence shown here is derived from an EMBL/GenBank/DDBJ whole genome shotgun (WGS) entry which is preliminary data.</text>
</comment>
<evidence type="ECO:0000256" key="1">
    <source>
        <dbReference type="SAM" id="MobiDB-lite"/>
    </source>
</evidence>
<evidence type="ECO:0000313" key="4">
    <source>
        <dbReference type="Proteomes" id="UP000035065"/>
    </source>
</evidence>
<evidence type="ECO:0000256" key="2">
    <source>
        <dbReference type="SAM" id="SignalP"/>
    </source>
</evidence>
<dbReference type="Proteomes" id="UP000035065">
    <property type="component" value="Unassembled WGS sequence"/>
</dbReference>
<feature type="chain" id="PRO_5003272069" description="6-pyruvoyl tetrahydrobiopterin synthase" evidence="2">
    <location>
        <begin position="29"/>
        <end position="469"/>
    </location>
</feature>
<gene>
    <name evidence="3" type="ORF">SCNU_11221</name>
</gene>